<proteinExistence type="inferred from homology"/>
<evidence type="ECO:0000256" key="2">
    <source>
        <dbReference type="ARBA" id="ARBA00005517"/>
    </source>
</evidence>
<evidence type="ECO:0000256" key="4">
    <source>
        <dbReference type="ARBA" id="ARBA00022898"/>
    </source>
</evidence>
<protein>
    <recommendedName>
        <fullName evidence="7">Threonine synthase N-terminal domain-containing protein</fullName>
    </recommendedName>
</protein>
<dbReference type="GO" id="GO:0030170">
    <property type="term" value="F:pyridoxal phosphate binding"/>
    <property type="evidence" value="ECO:0007669"/>
    <property type="project" value="InterPro"/>
</dbReference>
<keyword evidence="5" id="KW-0456">Lyase</keyword>
<evidence type="ECO:0000313" key="8">
    <source>
        <dbReference type="EMBL" id="SUZ64021.1"/>
    </source>
</evidence>
<dbReference type="InterPro" id="IPR037158">
    <property type="entry name" value="Thr_synth_N_sf"/>
</dbReference>
<reference evidence="8" key="1">
    <citation type="submission" date="2018-05" db="EMBL/GenBank/DDBJ databases">
        <authorList>
            <person name="Lanie J.A."/>
            <person name="Ng W.-L."/>
            <person name="Kazmierczak K.M."/>
            <person name="Andrzejewski T.M."/>
            <person name="Davidsen T.M."/>
            <person name="Wayne K.J."/>
            <person name="Tettelin H."/>
            <person name="Glass J.I."/>
            <person name="Rusch D."/>
            <person name="Podicherti R."/>
            <person name="Tsui H.-C.T."/>
            <person name="Winkler M.E."/>
        </authorList>
    </citation>
    <scope>NUCLEOTIDE SEQUENCE</scope>
</reference>
<dbReference type="InterPro" id="IPR036052">
    <property type="entry name" value="TrpB-like_PALP_sf"/>
</dbReference>
<organism evidence="8">
    <name type="scientific">marine metagenome</name>
    <dbReference type="NCBI Taxonomy" id="408172"/>
    <lineage>
        <taxon>unclassified sequences</taxon>
        <taxon>metagenomes</taxon>
        <taxon>ecological metagenomes</taxon>
    </lineage>
</organism>
<keyword evidence="4" id="KW-0663">Pyridoxal phosphate</keyword>
<dbReference type="InterPro" id="IPR029144">
    <property type="entry name" value="Thr_synth_N"/>
</dbReference>
<evidence type="ECO:0000256" key="6">
    <source>
        <dbReference type="ARBA" id="ARBA00029440"/>
    </source>
</evidence>
<dbReference type="GO" id="GO:0004795">
    <property type="term" value="F:threonine synthase activity"/>
    <property type="evidence" value="ECO:0007669"/>
    <property type="project" value="UniProtKB-EC"/>
</dbReference>
<dbReference type="InterPro" id="IPR051166">
    <property type="entry name" value="Threonine_Synthase"/>
</dbReference>
<keyword evidence="3" id="KW-0028">Amino-acid biosynthesis</keyword>
<name>A0A381PAL7_9ZZZZ</name>
<evidence type="ECO:0000259" key="7">
    <source>
        <dbReference type="Pfam" id="PF14821"/>
    </source>
</evidence>
<comment type="cofactor">
    <cofactor evidence="1">
        <name>pyridoxal 5'-phosphate</name>
        <dbReference type="ChEBI" id="CHEBI:597326"/>
    </cofactor>
</comment>
<feature type="non-terminal residue" evidence="8">
    <location>
        <position position="1"/>
    </location>
</feature>
<dbReference type="Gene3D" id="3.40.50.1100">
    <property type="match status" value="2"/>
</dbReference>
<dbReference type="EMBL" id="UINC01000928">
    <property type="protein sequence ID" value="SUZ64021.1"/>
    <property type="molecule type" value="Genomic_DNA"/>
</dbReference>
<evidence type="ECO:0000256" key="1">
    <source>
        <dbReference type="ARBA" id="ARBA00001933"/>
    </source>
</evidence>
<feature type="domain" description="Threonine synthase N-terminal" evidence="7">
    <location>
        <begin position="2"/>
        <end position="80"/>
    </location>
</feature>
<dbReference type="Pfam" id="PF24857">
    <property type="entry name" value="THR4_C"/>
    <property type="match status" value="1"/>
</dbReference>
<dbReference type="InterPro" id="IPR004450">
    <property type="entry name" value="Thr_synthase-like"/>
</dbReference>
<evidence type="ECO:0000256" key="5">
    <source>
        <dbReference type="ARBA" id="ARBA00023239"/>
    </source>
</evidence>
<dbReference type="InterPro" id="IPR000634">
    <property type="entry name" value="Ser/Thr_deHydtase_PyrdxlP-BS"/>
</dbReference>
<dbReference type="SUPFAM" id="SSF53686">
    <property type="entry name" value="Tryptophan synthase beta subunit-like PLP-dependent enzymes"/>
    <property type="match status" value="1"/>
</dbReference>
<dbReference type="GO" id="GO:0009088">
    <property type="term" value="P:threonine biosynthetic process"/>
    <property type="evidence" value="ECO:0007669"/>
    <property type="project" value="UniProtKB-UniPathway"/>
</dbReference>
<dbReference type="CDD" id="cd01560">
    <property type="entry name" value="Thr-synth_2"/>
    <property type="match status" value="1"/>
</dbReference>
<dbReference type="AlphaFoldDB" id="A0A381PAL7"/>
<dbReference type="Pfam" id="PF14821">
    <property type="entry name" value="Thr_synth_N"/>
    <property type="match status" value="1"/>
</dbReference>
<dbReference type="PANTHER" id="PTHR42690">
    <property type="entry name" value="THREONINE SYNTHASE FAMILY MEMBER"/>
    <property type="match status" value="1"/>
</dbReference>
<sequence length="467" mass="50666">VKYQSTRGKAPILEFGDVLLAGLAEDGGLYIPVELPTVDPADLRTFADLPYTEVATRVLAPFVTPSIDEEILGRMVEEAYSTFRHSDVVPLTSVPSEGETDHHLVELHWGPTFSFKDVALQLLGRLFEHELARRSASVTIVGATSGDTGSAAIEACRDREGIVLVMLHPRGRISEVQRRQMTTVTSSNIHNVAIDGTFDDCQDLVKAMFADSPFRQGVRLAAVNSINWARVAAQTVYYFTTGTQLGGGRHKTSFCVPTGNFGNILAGYVASRMGLPVDRLVIASNHNDILTRTHASGLMEIQQVVPSTSPAMDIQVSSNFERLLFDLSGRDAKWMSSAMQDFRANGELPLSEPLILRLRQSFDAGRASETDVKEAIADLYSATNELVDPHTAVAVSVARRLQPGNSPIAIMSTAHPAKFSAVVEDATGQLPAQPTEIKDLFGRAERCSDLPNELNAVKEFVSSVAST</sequence>
<dbReference type="PROSITE" id="PS00165">
    <property type="entry name" value="DEHYDRATASE_SER_THR"/>
    <property type="match status" value="1"/>
</dbReference>
<comment type="pathway">
    <text evidence="6">Amino-acid biosynthesis.</text>
</comment>
<dbReference type="UniPathway" id="UPA00050">
    <property type="reaction ID" value="UER00065"/>
</dbReference>
<dbReference type="NCBIfam" id="TIGR00260">
    <property type="entry name" value="thrC"/>
    <property type="match status" value="1"/>
</dbReference>
<gene>
    <name evidence="8" type="ORF">METZ01_LOCUS16875</name>
</gene>
<comment type="similarity">
    <text evidence="2">Belongs to the threonine synthase family.</text>
</comment>
<dbReference type="PANTHER" id="PTHR42690:SF1">
    <property type="entry name" value="THREONINE SYNTHASE-LIKE 2"/>
    <property type="match status" value="1"/>
</dbReference>
<accession>A0A381PAL7</accession>
<dbReference type="Gene3D" id="3.90.1380.10">
    <property type="entry name" value="Threonine synthase, N-terminal domain"/>
    <property type="match status" value="1"/>
</dbReference>
<evidence type="ECO:0000256" key="3">
    <source>
        <dbReference type="ARBA" id="ARBA00022605"/>
    </source>
</evidence>